<reference evidence="1" key="1">
    <citation type="submission" date="2019-07" db="EMBL/GenBank/DDBJ databases">
        <title>The discovery of a new lineage B mimivirus raises questions about particles surface fibrils.</title>
        <authorList>
            <person name="Silva L.K.S."/>
            <person name="Rodrigues R.A.L."/>
            <person name="Andrade A.C.S.P."/>
            <person name="Hikida H."/>
            <person name="Andreani J."/>
            <person name="Levasseur A."/>
            <person name="La Scola B."/>
            <person name="Abrahao J.S."/>
        </authorList>
    </citation>
    <scope>NUCLEOTIDE SEQUENCE</scope>
    <source>
        <strain evidence="1">B60</strain>
    </source>
</reference>
<dbReference type="EMBL" id="MN175499">
    <property type="protein sequence ID" value="QID05874.1"/>
    <property type="molecule type" value="Genomic_DNA"/>
</dbReference>
<sequence>MSLSYSNKVYNPENIRKEIRDEFMETNIYKYYKNNKENKSLRKIIKKYKSSYISVSNNLSNIYSDLMSDTNMFEILIDLIKTNDIFENKYIYEAAVLSANYKILDELILNGLNLNMLFSSENYFDVFDQSILVQIISETDNINIDIIKYLINNGVDPFLYNNIAIITGLANSNTEIFNFFKQYEIPIKDLEEAFIQYLYTVDIYKSRKIYAKNNIIKPNDYNDLDSNIYERINYFLDAGCDINKIYQNEIEIFSRQNVNIIIYLENKQLQIDNQLINKTISNNNDVLTEYLLKQGFVPDKNTILNTVIFFKTEMLKLFIKYQIDVSVIEPNKNKNHQLISDLINSGLTCEKILDCVITGFDYQD</sequence>
<evidence type="ECO:0000313" key="1">
    <source>
        <dbReference type="EMBL" id="QID05874.1"/>
    </source>
</evidence>
<name>A0A6G6AAL1_9VIRU</name>
<protein>
    <submittedName>
        <fullName evidence="1">Ankyrin repeat-containing protein</fullName>
    </submittedName>
</protein>
<accession>A0A6G6AAL1</accession>
<proteinExistence type="predicted"/>
<organism evidence="1">
    <name type="scientific">Borely moumouvirus</name>
    <dbReference type="NCBI Taxonomy" id="2712067"/>
    <lineage>
        <taxon>Viruses</taxon>
        <taxon>Varidnaviria</taxon>
        <taxon>Bamfordvirae</taxon>
        <taxon>Nucleocytoviricota</taxon>
        <taxon>Megaviricetes</taxon>
        <taxon>Imitervirales</taxon>
        <taxon>Mimiviridae</taxon>
        <taxon>Megamimivirinae</taxon>
        <taxon>Moumouvirus</taxon>
    </lineage>
</organism>